<dbReference type="Gene3D" id="2.10.60.10">
    <property type="entry name" value="CD59"/>
    <property type="match status" value="1"/>
</dbReference>
<dbReference type="CDD" id="cd00117">
    <property type="entry name" value="TFP"/>
    <property type="match status" value="1"/>
</dbReference>
<evidence type="ECO:0000256" key="1">
    <source>
        <dbReference type="ARBA" id="ARBA00022729"/>
    </source>
</evidence>
<protein>
    <submittedName>
        <fullName evidence="4">Uncharacterized protein</fullName>
    </submittedName>
</protein>
<dbReference type="InterPro" id="IPR045860">
    <property type="entry name" value="Snake_toxin-like_sf"/>
</dbReference>
<name>A0AAD9R618_ACRCE</name>
<feature type="signal peptide" evidence="3">
    <location>
        <begin position="1"/>
        <end position="21"/>
    </location>
</feature>
<dbReference type="EMBL" id="JARQWQ010000002">
    <property type="protein sequence ID" value="KAK2573503.1"/>
    <property type="molecule type" value="Genomic_DNA"/>
</dbReference>
<dbReference type="Proteomes" id="UP001249851">
    <property type="component" value="Unassembled WGS sequence"/>
</dbReference>
<dbReference type="PANTHER" id="PTHR10036:SF3">
    <property type="entry name" value="PROTEIN SLEEPLESS-RELATED"/>
    <property type="match status" value="1"/>
</dbReference>
<keyword evidence="2" id="KW-1015">Disulfide bond</keyword>
<comment type="caution">
    <text evidence="4">The sequence shown here is derived from an EMBL/GenBank/DDBJ whole genome shotgun (WGS) entry which is preliminary data.</text>
</comment>
<sequence length="143" mass="15434">MASIIFVQLLIFASCAVKVSSLQCYRCVSENNPNSLKFCQVSAPSALGNNKEVNCSSEEDRCAITKTIQKNGTVKSFSRLCAKSSNCRTKCSSPDAEGTVICKSCCEEDFCNKGEGEQSGASRITIARGLYMIAGILFCSWLV</sequence>
<feature type="chain" id="PRO_5042257346" evidence="3">
    <location>
        <begin position="22"/>
        <end position="143"/>
    </location>
</feature>
<evidence type="ECO:0000256" key="3">
    <source>
        <dbReference type="SAM" id="SignalP"/>
    </source>
</evidence>
<accession>A0AAD9R618</accession>
<evidence type="ECO:0000256" key="2">
    <source>
        <dbReference type="ARBA" id="ARBA00023157"/>
    </source>
</evidence>
<dbReference type="PANTHER" id="PTHR10036">
    <property type="entry name" value="CD59 GLYCOPROTEIN"/>
    <property type="match status" value="1"/>
</dbReference>
<evidence type="ECO:0000313" key="4">
    <source>
        <dbReference type="EMBL" id="KAK2573503.1"/>
    </source>
</evidence>
<keyword evidence="5" id="KW-1185">Reference proteome</keyword>
<reference evidence="4" key="1">
    <citation type="journal article" date="2023" name="G3 (Bethesda)">
        <title>Whole genome assembly and annotation of the endangered Caribbean coral Acropora cervicornis.</title>
        <authorList>
            <person name="Selwyn J.D."/>
            <person name="Vollmer S.V."/>
        </authorList>
    </citation>
    <scope>NUCLEOTIDE SEQUENCE</scope>
    <source>
        <strain evidence="4">K2</strain>
    </source>
</reference>
<proteinExistence type="predicted"/>
<dbReference type="AlphaFoldDB" id="A0AAD9R618"/>
<reference evidence="4" key="2">
    <citation type="journal article" date="2023" name="Science">
        <title>Genomic signatures of disease resistance in endangered staghorn corals.</title>
        <authorList>
            <person name="Vollmer S.V."/>
            <person name="Selwyn J.D."/>
            <person name="Despard B.A."/>
            <person name="Roesel C.L."/>
        </authorList>
    </citation>
    <scope>NUCLEOTIDE SEQUENCE</scope>
    <source>
        <strain evidence="4">K2</strain>
    </source>
</reference>
<evidence type="ECO:0000313" key="5">
    <source>
        <dbReference type="Proteomes" id="UP001249851"/>
    </source>
</evidence>
<organism evidence="4 5">
    <name type="scientific">Acropora cervicornis</name>
    <name type="common">Staghorn coral</name>
    <dbReference type="NCBI Taxonomy" id="6130"/>
    <lineage>
        <taxon>Eukaryota</taxon>
        <taxon>Metazoa</taxon>
        <taxon>Cnidaria</taxon>
        <taxon>Anthozoa</taxon>
        <taxon>Hexacorallia</taxon>
        <taxon>Scleractinia</taxon>
        <taxon>Astrocoeniina</taxon>
        <taxon>Acroporidae</taxon>
        <taxon>Acropora</taxon>
    </lineage>
</organism>
<keyword evidence="1 3" id="KW-0732">Signal</keyword>
<dbReference type="SUPFAM" id="SSF57302">
    <property type="entry name" value="Snake toxin-like"/>
    <property type="match status" value="1"/>
</dbReference>
<gene>
    <name evidence="4" type="ORF">P5673_001160</name>
</gene>